<keyword evidence="4" id="KW-1185">Reference proteome</keyword>
<sequence>MPAAWYNTWPSHFKEVECFQQQVEPILYQYGVDMVYTGHTHAYERSNRVYKYSLDPCAPTHILIGDGGNIEGTQTQTIDQAYSTTAACLKPPSTAPPFCATFQNGQYCPLTQPPQSAYREASFGHGILEFLSPTEAMWEWHRNQDGFDVVTDSFTFVRNTSCPNQAGFPTDKVFDPITAKASKLHDTENIFSNFWDKVTAGK</sequence>
<dbReference type="EMBL" id="CAUYUE010000001">
    <property type="protein sequence ID" value="CAK0731575.1"/>
    <property type="molecule type" value="Genomic_DNA"/>
</dbReference>
<evidence type="ECO:0000256" key="1">
    <source>
        <dbReference type="ARBA" id="ARBA00022729"/>
    </source>
</evidence>
<proteinExistence type="predicted"/>
<dbReference type="InterPro" id="IPR039331">
    <property type="entry name" value="PAPs-like"/>
</dbReference>
<keyword evidence="1" id="KW-0732">Signal</keyword>
<comment type="caution">
    <text evidence="3">The sequence shown here is derived from an EMBL/GenBank/DDBJ whole genome shotgun (WGS) entry which is preliminary data.</text>
</comment>
<evidence type="ECO:0000313" key="3">
    <source>
        <dbReference type="EMBL" id="CAK0731575.1"/>
    </source>
</evidence>
<evidence type="ECO:0000313" key="4">
    <source>
        <dbReference type="Proteomes" id="UP001314263"/>
    </source>
</evidence>
<dbReference type="SUPFAM" id="SSF56300">
    <property type="entry name" value="Metallo-dependent phosphatases"/>
    <property type="match status" value="1"/>
</dbReference>
<dbReference type="Pfam" id="PF14008">
    <property type="entry name" value="Metallophos_C"/>
    <property type="match status" value="1"/>
</dbReference>
<evidence type="ECO:0000259" key="2">
    <source>
        <dbReference type="Pfam" id="PF14008"/>
    </source>
</evidence>
<dbReference type="Proteomes" id="UP001314263">
    <property type="component" value="Unassembled WGS sequence"/>
</dbReference>
<name>A0AAV1HPP4_9CHLO</name>
<dbReference type="GO" id="GO:0003993">
    <property type="term" value="F:acid phosphatase activity"/>
    <property type="evidence" value="ECO:0007669"/>
    <property type="project" value="InterPro"/>
</dbReference>
<dbReference type="InterPro" id="IPR029052">
    <property type="entry name" value="Metallo-depent_PP-like"/>
</dbReference>
<gene>
    <name evidence="3" type="ORF">CVIRNUC_000013</name>
</gene>
<feature type="domain" description="Purple acid phosphatase C-terminal" evidence="2">
    <location>
        <begin position="111"/>
        <end position="150"/>
    </location>
</feature>
<dbReference type="PANTHER" id="PTHR22953:SF153">
    <property type="entry name" value="PURPLE ACID PHOSPHATASE"/>
    <property type="match status" value="1"/>
</dbReference>
<protein>
    <recommendedName>
        <fullName evidence="2">Purple acid phosphatase C-terminal domain-containing protein</fullName>
    </recommendedName>
</protein>
<dbReference type="Gene3D" id="3.60.21.10">
    <property type="match status" value="2"/>
</dbReference>
<dbReference type="InterPro" id="IPR025733">
    <property type="entry name" value="PAPs_C"/>
</dbReference>
<dbReference type="AlphaFoldDB" id="A0AAV1HPP4"/>
<dbReference type="PANTHER" id="PTHR22953">
    <property type="entry name" value="ACID PHOSPHATASE RELATED"/>
    <property type="match status" value="1"/>
</dbReference>
<accession>A0AAV1HPP4</accession>
<organism evidence="3 4">
    <name type="scientific">Coccomyxa viridis</name>
    <dbReference type="NCBI Taxonomy" id="1274662"/>
    <lineage>
        <taxon>Eukaryota</taxon>
        <taxon>Viridiplantae</taxon>
        <taxon>Chlorophyta</taxon>
        <taxon>core chlorophytes</taxon>
        <taxon>Trebouxiophyceae</taxon>
        <taxon>Trebouxiophyceae incertae sedis</taxon>
        <taxon>Coccomyxaceae</taxon>
        <taxon>Coccomyxa</taxon>
    </lineage>
</organism>
<reference evidence="3 4" key="1">
    <citation type="submission" date="2023-10" db="EMBL/GenBank/DDBJ databases">
        <authorList>
            <person name="Maclean D."/>
            <person name="Macfadyen A."/>
        </authorList>
    </citation>
    <scope>NUCLEOTIDE SEQUENCE [LARGE SCALE GENOMIC DNA]</scope>
</reference>